<protein>
    <submittedName>
        <fullName evidence="1">Uncharacterized protein</fullName>
    </submittedName>
</protein>
<reference evidence="1 2" key="1">
    <citation type="journal article" date="2016" name="Arch. Microbiol.">
        <title>Streptomyces zhihengii sp. nov., isolated from rhizospheric soil of Psammosilene tunicoides.</title>
        <authorList>
            <person name="Huang M.J."/>
            <person name="Fei J.J."/>
            <person name="Salam N."/>
            <person name="Kim C.J."/>
            <person name="Hozzein W.N."/>
            <person name="Xiao M."/>
            <person name="Huang H.Q."/>
            <person name="Li W.J."/>
        </authorList>
    </citation>
    <scope>NUCLEOTIDE SEQUENCE [LARGE SCALE GENOMIC DNA]</scope>
    <source>
        <strain evidence="1 2">YIM T102</strain>
    </source>
</reference>
<keyword evidence="2" id="KW-1185">Reference proteome</keyword>
<organism evidence="1 2">
    <name type="scientific">Streptomyces zhihengii</name>
    <dbReference type="NCBI Taxonomy" id="1818004"/>
    <lineage>
        <taxon>Bacteria</taxon>
        <taxon>Bacillati</taxon>
        <taxon>Actinomycetota</taxon>
        <taxon>Actinomycetes</taxon>
        <taxon>Kitasatosporales</taxon>
        <taxon>Streptomycetaceae</taxon>
        <taxon>Streptomyces</taxon>
    </lineage>
</organism>
<accession>A0ABS2UHU3</accession>
<gene>
    <name evidence="1" type="ORF">JE024_00425</name>
</gene>
<sequence>MRHAHEDPELHAVVRRFVTPGRRYLKLGGPLARMTEPERATFVRELGEDAAAITPRELTLLLEGGWRERKTAAWFIAVARRTEFRGLLGEMLLASEVGHAGTAYCVTLATFATTADADLLAAYLDHYLRRPDLYYDQPAALGALLHIDERLGTEQAARFTAPGGLWPQWIDGPPRKEHHTTPDNYRGAVGELCAFVDESARHLPGEER</sequence>
<dbReference type="Proteomes" id="UP000664109">
    <property type="component" value="Unassembled WGS sequence"/>
</dbReference>
<dbReference type="Pfam" id="PF19463">
    <property type="entry name" value="DUF6000"/>
    <property type="match status" value="1"/>
</dbReference>
<dbReference type="InterPro" id="IPR046042">
    <property type="entry name" value="DUF6000"/>
</dbReference>
<proteinExistence type="predicted"/>
<evidence type="ECO:0000313" key="2">
    <source>
        <dbReference type="Proteomes" id="UP000664109"/>
    </source>
</evidence>
<comment type="caution">
    <text evidence="1">The sequence shown here is derived from an EMBL/GenBank/DDBJ whole genome shotgun (WGS) entry which is preliminary data.</text>
</comment>
<dbReference type="RefSeq" id="WP_205371637.1">
    <property type="nucleotide sequence ID" value="NZ_JAFEJA010000001.1"/>
</dbReference>
<evidence type="ECO:0000313" key="1">
    <source>
        <dbReference type="EMBL" id="MBM9617215.1"/>
    </source>
</evidence>
<name>A0ABS2UHU3_9ACTN</name>
<dbReference type="EMBL" id="JAFEJA010000001">
    <property type="protein sequence ID" value="MBM9617215.1"/>
    <property type="molecule type" value="Genomic_DNA"/>
</dbReference>